<dbReference type="STRING" id="1411621.AUC43_10230"/>
<keyword evidence="2" id="KW-1185">Reference proteome</keyword>
<evidence type="ECO:0000313" key="2">
    <source>
        <dbReference type="Proteomes" id="UP000059542"/>
    </source>
</evidence>
<dbReference type="EMBL" id="CP013909">
    <property type="protein sequence ID" value="ALW85439.1"/>
    <property type="molecule type" value="Genomic_DNA"/>
</dbReference>
<dbReference type="KEGG" id="hyg:AUC43_10230"/>
<dbReference type="Proteomes" id="UP000059542">
    <property type="component" value="Chromosome"/>
</dbReference>
<sequence>MLRLDRTVTHKVLLHHDQDAEDFARWQTMTVTEKQAVLEYLRWQAKALHAFSKLPRSSAASNEEK</sequence>
<gene>
    <name evidence="1" type="ORF">AUC43_10230</name>
</gene>
<dbReference type="RefSeq" id="WP_068192713.1">
    <property type="nucleotide sequence ID" value="NZ_CP013909.1"/>
</dbReference>
<organism evidence="1 2">
    <name type="scientific">Hymenobacter sedentarius</name>
    <dbReference type="NCBI Taxonomy" id="1411621"/>
    <lineage>
        <taxon>Bacteria</taxon>
        <taxon>Pseudomonadati</taxon>
        <taxon>Bacteroidota</taxon>
        <taxon>Cytophagia</taxon>
        <taxon>Cytophagales</taxon>
        <taxon>Hymenobacteraceae</taxon>
        <taxon>Hymenobacter</taxon>
    </lineage>
</organism>
<proteinExistence type="predicted"/>
<dbReference type="AlphaFoldDB" id="A0A0U3JYM5"/>
<dbReference type="OrthoDB" id="886929at2"/>
<name>A0A0U3JYM5_9BACT</name>
<protein>
    <submittedName>
        <fullName evidence="1">Uncharacterized protein</fullName>
    </submittedName>
</protein>
<evidence type="ECO:0000313" key="1">
    <source>
        <dbReference type="EMBL" id="ALW85439.1"/>
    </source>
</evidence>
<accession>A0A0U3JYM5</accession>
<reference evidence="1 2" key="1">
    <citation type="submission" date="2015-12" db="EMBL/GenBank/DDBJ databases">
        <authorList>
            <person name="Shamseldin A."/>
            <person name="Moawad H."/>
            <person name="Abd El-Rahim W.M."/>
            <person name="Sadowsky M.J."/>
        </authorList>
    </citation>
    <scope>NUCLEOTIDE SEQUENCE [LARGE SCALE GENOMIC DNA]</scope>
    <source>
        <strain evidence="1 2">DG5B</strain>
    </source>
</reference>